<accession>A0AB32TGE0</accession>
<dbReference type="InterPro" id="IPR035437">
    <property type="entry name" value="SNase_OB-fold_sf"/>
</dbReference>
<evidence type="ECO:0000313" key="2">
    <source>
        <dbReference type="Proteomes" id="UP000000437"/>
    </source>
</evidence>
<keyword evidence="5" id="KW-1267">Proteomics identification</keyword>
<evidence type="ECO:0000313" key="3">
    <source>
        <dbReference type="RefSeq" id="XP_068074939.2"/>
    </source>
</evidence>
<protein>
    <submittedName>
        <fullName evidence="3">Tudor domain-containing 6-like isoform X1</fullName>
    </submittedName>
</protein>
<keyword evidence="2" id="KW-1185">Reference proteome</keyword>
<sequence>MCSIPGLPQVGSRLTVHITRVNLTPHTVLVEFGGNLNRGQENREIWQQLKDIEVPRRRQHAFEGKPGEICLVYEDRTWHRARIISETEYEYNVFLIDDGKSLWTTSEVLTKCPHNLCGLAPKVELCILTNVSPLCLESGWSAGASKFIRSLCGKNISGCVQDVIMPSRIILLDVPSISKQMYEFGFAKNTPCKNFKILVTYSLHLPRSPSIQTDLLTTNGQQEHASNSDRLWQYLYPELSPGTIEIVTVTQVVHPLKIYCKLCVFSQELKKLSVQLYEHYEDAFSAQIPVPLCDGSPCATKGSDGKWYRSVLQQNDISDVVKVFHVDYGIGDFVKLSNIRPLSARFFHLPVVTYGCSLHGVIDKGVGWRTDQIDYLKSVILDQILVGKFEHYSVSEGVYYITLYGNDNVNVNLTFGHKEHCLAVNEKMCGDPTLDTLNKVTYGNMHGRNDSLQSLHSAHLTECSSSVEDVNVVGPSKAEGNLQSTKGGYTLNAATTSPLQTDAYVDVPPKIKVGAKMKLHITCVQSVNQFYGHFAQNTDAVTKMTKDIQQLCRKRPQAKFSISPKMMCLAKFSDGQWHRGQIESVHPKILVQFVDYGDLVVVDKSDILPFPPNANAIASLPIQAVQFELFNVALPEPCELNEWFKNYATDCMFNVVVKLNSSGKLSVEMYDDKTNLNLKIKDLWSKTKRNESINTKGIVKTRGFKETSEGMEFREVRNSFSTTSQAHERTLKPVGQARTEQNFQSATGYSNATGNNRAWPNVLQQQVMAYPKLTELPLRTIDVGYVSDVYVSHCNSPSNFFVQLTTDEDEIFSLIEKLNCTLISDLQVELNLLQSDDLVKAEYPADGAYYRAVVKSKKNGMVQVQFIDFGNEVTLLPTKIKQLDKQFLSTPRLSIQCMLEDGKRRGKRDWTQEEIMTFKEAAGENGEKKIQCKFIQEDANCWLVSLEHQEGWFTVKSDAQSESQVHCIKNTQPLTFKKPAVTPGQTVEAYASSIVGPNYFWCQFKNSEILDKISLLAQEIGNSSHTKAIQPDQLRQGGICLARFSDQLWYRAQVINTHEKVSVLFIDYGNESEIDFNSIKALPTKLLESPPQAFLCQLQVLGSVEGTWSDSAADKFFEILVDEPLKVTVQNMVVTPNPTMCPQFSVLVECKELIVNDLMKDFLSDPKPQVSSKGSMAKTNAGKDDFGVTNSEAVQKNKTPNLNSSTTPSIDDVNNSAALTTGVNMMDPESMQSFPRSVDLPQRVIQPGTMSEVYISHINNLRSFYVQLKEDENTLFSLTESLNSHQPSEKDEMHGLSVQQGSLVKAMFPEDDSWYRAVVKCAPENDMVFVEFIDFGNEAMVSSLKICRLDEHLLSYPRFSIHCSYSLNDQFKGMKKQEILFKEVLGGAGENTLSCSFIKKDDIAWEVTMTPCEGTSDSFSKKWDQLDLNALSVVTKPVKETFNFLFKKPDVSLGQTIEAFASCIVGPDYFWCQFSNSEILDHITQVAQECGNSSETQPILLDNLDSGSPCLARFCDDQMWYRAQVIKKCTNTVSVLFVDFGNESEASEGSVKALPCDLLESPPQAFLCRLEGFNPSGGSWDSEATDNFYELLVDKPLKVSVQCIDDSVEPNSPPYYVKVESSQSLVNELMAKFWSNCTHHDQNSAEVIESCEKDVGSAPVDQSISEDKTSECLAISTEDNHTSVPTCPELHRDNPLMENGNLHNVPENEVDDKIVGADVIATTTNSDVAANDPANSDLEIQEGYHEPDGDSVVSAEQAQLHTEENKEDGEESTSQNADLPLTPNRSSDWVARLEKQMLPMVCTEDSCDSKCIFK</sequence>
<dbReference type="CTD" id="100536102"/>
<dbReference type="InterPro" id="IPR002999">
    <property type="entry name" value="Tudor"/>
</dbReference>
<proteinExistence type="evidence at protein level"/>
<dbReference type="Gene3D" id="2.30.30.140">
    <property type="match status" value="7"/>
</dbReference>
<dbReference type="PANTHER" id="PTHR22948:SF15">
    <property type="entry name" value="TUDOR DOMAIN-CONTAINING PROTEIN 6"/>
    <property type="match status" value="1"/>
</dbReference>
<dbReference type="AGR" id="ZFIN:ZDB-GENE-030131-6454"/>
<dbReference type="ZFIN" id="ZDB-GENE-030131-6454">
    <property type="gene designation" value="tdrd6b"/>
</dbReference>
<evidence type="ECO:0007829" key="5">
    <source>
        <dbReference type="PeptideAtlas" id="A0AB32TGE0"/>
    </source>
</evidence>
<dbReference type="Gene3D" id="2.40.50.90">
    <property type="match status" value="5"/>
</dbReference>
<name>A0AB32TGE0_DANRE</name>
<keyword evidence="1" id="KW-0221">Differentiation</keyword>
<organism evidence="2 3">
    <name type="scientific">Danio rerio</name>
    <name type="common">Zebrafish</name>
    <name type="synonym">Brachydanio rerio</name>
    <dbReference type="NCBI Taxonomy" id="7955"/>
    <lineage>
        <taxon>Eukaryota</taxon>
        <taxon>Metazoa</taxon>
        <taxon>Chordata</taxon>
        <taxon>Craniata</taxon>
        <taxon>Vertebrata</taxon>
        <taxon>Euteleostomi</taxon>
        <taxon>Actinopterygii</taxon>
        <taxon>Neopterygii</taxon>
        <taxon>Teleostei</taxon>
        <taxon>Ostariophysi</taxon>
        <taxon>Cypriniformes</taxon>
        <taxon>Danionidae</taxon>
        <taxon>Danioninae</taxon>
        <taxon>Danio</taxon>
    </lineage>
</organism>
<gene>
    <name evidence="3 4" type="primary">tdrd6b</name>
</gene>
<dbReference type="GO" id="GO:0030719">
    <property type="term" value="P:P granule organization"/>
    <property type="evidence" value="ECO:0007669"/>
    <property type="project" value="UniProtKB-ARBA"/>
</dbReference>
<dbReference type="KEGG" id="dre:100536102"/>
<evidence type="ECO:0000256" key="1">
    <source>
        <dbReference type="ARBA" id="ARBA00022782"/>
    </source>
</evidence>
<dbReference type="Proteomes" id="UP000000437">
    <property type="component" value="Chromosome 17"/>
</dbReference>
<dbReference type="Pfam" id="PF00567">
    <property type="entry name" value="TUDOR"/>
    <property type="match status" value="7"/>
</dbReference>
<dbReference type="AlphaFoldDB" id="A0AB32TGE0"/>
<evidence type="ECO:0000313" key="4">
    <source>
        <dbReference type="ZFIN" id="ZDB-GENE-030131-6454"/>
    </source>
</evidence>
<dbReference type="RefSeq" id="XP_068074939.2">
    <property type="nucleotide sequence ID" value="XM_068218838.2"/>
</dbReference>
<dbReference type="InterPro" id="IPR050621">
    <property type="entry name" value="Tudor_domain_containing"/>
</dbReference>
<dbReference type="FunFam" id="2.30.30.140:FF:000018">
    <property type="entry name" value="Serine/threonine-protein kinase 31"/>
    <property type="match status" value="2"/>
</dbReference>
<dbReference type="SUPFAM" id="SSF63748">
    <property type="entry name" value="Tudor/PWWP/MBT"/>
    <property type="match status" value="7"/>
</dbReference>
<dbReference type="SMART" id="SM00333">
    <property type="entry name" value="TUDOR"/>
    <property type="match status" value="7"/>
</dbReference>
<dbReference type="PROSITE" id="PS50304">
    <property type="entry name" value="TUDOR"/>
    <property type="match status" value="6"/>
</dbReference>
<reference evidence="3" key="1">
    <citation type="submission" date="2025-08" db="UniProtKB">
        <authorList>
            <consortium name="RefSeq"/>
        </authorList>
    </citation>
    <scope>IDENTIFICATION</scope>
    <source>
        <strain evidence="3">Tuebingen</strain>
        <tissue evidence="3">Fibroblasts and whole tissue</tissue>
    </source>
</reference>
<dbReference type="PANTHER" id="PTHR22948">
    <property type="entry name" value="TUDOR DOMAIN CONTAINING PROTEIN"/>
    <property type="match status" value="1"/>
</dbReference>